<protein>
    <submittedName>
        <fullName evidence="3">Fibulin-1</fullName>
    </submittedName>
</protein>
<accession>A0AAV4IAE1</accession>
<dbReference type="EMBL" id="BMAT01006091">
    <property type="protein sequence ID" value="GFS06056.1"/>
    <property type="molecule type" value="Genomic_DNA"/>
</dbReference>
<keyword evidence="4" id="KW-1185">Reference proteome</keyword>
<evidence type="ECO:0000259" key="2">
    <source>
        <dbReference type="Pfam" id="PF22914"/>
    </source>
</evidence>
<comment type="caution">
    <text evidence="3">The sequence shown here is derived from an EMBL/GenBank/DDBJ whole genome shotgun (WGS) entry which is preliminary data.</text>
</comment>
<keyword evidence="1" id="KW-0677">Repeat</keyword>
<dbReference type="Pfam" id="PF22914">
    <property type="entry name" value="Fibulin_C"/>
    <property type="match status" value="1"/>
</dbReference>
<dbReference type="Proteomes" id="UP000762676">
    <property type="component" value="Unassembled WGS sequence"/>
</dbReference>
<evidence type="ECO:0000313" key="3">
    <source>
        <dbReference type="EMBL" id="GFS06056.1"/>
    </source>
</evidence>
<dbReference type="AlphaFoldDB" id="A0AAV4IAE1"/>
<sequence length="141" mass="15670">MRASSFFSLLIADEDGVVCSKFCQSGDLACQLNKTMTVSWQFLPLPSLDFISSPLVILNIRTTGYAFYPNLKLTIQHGNNDRLFDTVVRGDKAVLRLLGPLQGPMERELVLELVNRNFAGTLVASRHISHVTIFLEGPSPF</sequence>
<name>A0AAV4IAE1_9GAST</name>
<evidence type="ECO:0000313" key="4">
    <source>
        <dbReference type="Proteomes" id="UP000762676"/>
    </source>
</evidence>
<reference evidence="3 4" key="1">
    <citation type="journal article" date="2021" name="Elife">
        <title>Chloroplast acquisition without the gene transfer in kleptoplastic sea slugs, Plakobranchus ocellatus.</title>
        <authorList>
            <person name="Maeda T."/>
            <person name="Takahashi S."/>
            <person name="Yoshida T."/>
            <person name="Shimamura S."/>
            <person name="Takaki Y."/>
            <person name="Nagai Y."/>
            <person name="Toyoda A."/>
            <person name="Suzuki Y."/>
            <person name="Arimoto A."/>
            <person name="Ishii H."/>
            <person name="Satoh N."/>
            <person name="Nishiyama T."/>
            <person name="Hasebe M."/>
            <person name="Maruyama T."/>
            <person name="Minagawa J."/>
            <person name="Obokata J."/>
            <person name="Shigenobu S."/>
        </authorList>
    </citation>
    <scope>NUCLEOTIDE SEQUENCE [LARGE SCALE GENOMIC DNA]</scope>
</reference>
<evidence type="ECO:0000256" key="1">
    <source>
        <dbReference type="ARBA" id="ARBA00022737"/>
    </source>
</evidence>
<proteinExistence type="predicted"/>
<feature type="domain" description="Fibulin C-terminal Ig-like" evidence="2">
    <location>
        <begin position="37"/>
        <end position="135"/>
    </location>
</feature>
<gene>
    <name evidence="3" type="ORF">ElyMa_002955000</name>
</gene>
<organism evidence="3 4">
    <name type="scientific">Elysia marginata</name>
    <dbReference type="NCBI Taxonomy" id="1093978"/>
    <lineage>
        <taxon>Eukaryota</taxon>
        <taxon>Metazoa</taxon>
        <taxon>Spiralia</taxon>
        <taxon>Lophotrochozoa</taxon>
        <taxon>Mollusca</taxon>
        <taxon>Gastropoda</taxon>
        <taxon>Heterobranchia</taxon>
        <taxon>Euthyneura</taxon>
        <taxon>Panpulmonata</taxon>
        <taxon>Sacoglossa</taxon>
        <taxon>Placobranchoidea</taxon>
        <taxon>Plakobranchidae</taxon>
        <taxon>Elysia</taxon>
    </lineage>
</organism>
<dbReference type="InterPro" id="IPR055088">
    <property type="entry name" value="Fibulin_C"/>
</dbReference>